<dbReference type="GO" id="GO:0006508">
    <property type="term" value="P:proteolysis"/>
    <property type="evidence" value="ECO:0007669"/>
    <property type="project" value="InterPro"/>
</dbReference>
<sequence>MLKRTIYVIGVIFIVILSLWSIFFVSNQMARTKSESQKAQVLETTKEEIVEPIIPKEVTLLFVGDIMLTRGVGTSVKNNFGGDFNKLFENIPEIKKADILFGNLEGPVSDIGNNVGSKYSFRMDPSILPTIKNAGFDIVSFANNHVGDWNVNAFKDTLLRFEVSEIPQIGAGINKVDAETPVIIEKNGIKFGFLGFSDVGPAWMEAKEGKAGILLASDPRLPEIIQNAKLESDVLIISIHWGDEYKTTHNAHQESLAKIIIDNGADMIIGHHPHVIQDIGEYKGKTIVYSLGNFIFDQYFSKNTMRGMAFEAKFEDGILKNTESKIITLNKKYQPEGIFTKEEIKERDELASFICPKPDKDYADMWLLPIGQDVSLPDVTYIPKDLRELDTYSSTKKGICLIKEARDSFESMVKQAQEDGLIIKGSSGFRSYATQKLILATEIKNGNPNAEIAVAKAGHSEHQLGTAIDVTGQSIQYMSASKSFEKTNEALWMENNAQDYGFIESYPLSKESITGYQYEPWHYRYVGADNAKEIINTGETTIEYLESLQ</sequence>
<dbReference type="Pfam" id="PF09587">
    <property type="entry name" value="PGA_cap"/>
    <property type="match status" value="1"/>
</dbReference>
<accession>A0A0G0BB92</accession>
<proteinExistence type="inferred from homology"/>
<evidence type="ECO:0000256" key="1">
    <source>
        <dbReference type="ARBA" id="ARBA00005662"/>
    </source>
</evidence>
<dbReference type="AlphaFoldDB" id="A0A0G0BB92"/>
<evidence type="ECO:0000313" key="5">
    <source>
        <dbReference type="Proteomes" id="UP000034952"/>
    </source>
</evidence>
<dbReference type="InterPro" id="IPR003709">
    <property type="entry name" value="VanY-like_core_dom"/>
</dbReference>
<organism evidence="4 5">
    <name type="scientific">Candidatus Nomurabacteria bacterium GW2011_GWE1_35_16</name>
    <dbReference type="NCBI Taxonomy" id="1618761"/>
    <lineage>
        <taxon>Bacteria</taxon>
        <taxon>Candidatus Nomuraibacteriota</taxon>
    </lineage>
</organism>
<dbReference type="PANTHER" id="PTHR33393:SF12">
    <property type="entry name" value="CAPSULE BIOSYNTHESIS PROTEIN CAPA"/>
    <property type="match status" value="1"/>
</dbReference>
<dbReference type="PANTHER" id="PTHR33393">
    <property type="entry name" value="POLYGLUTAMINE SYNTHESIS ACCESSORY PROTEIN RV0574C-RELATED"/>
    <property type="match status" value="1"/>
</dbReference>
<dbReference type="EMBL" id="LBPY01000003">
    <property type="protein sequence ID" value="KKP66748.1"/>
    <property type="molecule type" value="Genomic_DNA"/>
</dbReference>
<evidence type="ECO:0000256" key="2">
    <source>
        <dbReference type="SAM" id="Phobius"/>
    </source>
</evidence>
<dbReference type="SUPFAM" id="SSF55166">
    <property type="entry name" value="Hedgehog/DD-peptidase"/>
    <property type="match status" value="1"/>
</dbReference>
<feature type="domain" description="Capsule synthesis protein CapA" evidence="3">
    <location>
        <begin position="59"/>
        <end position="298"/>
    </location>
</feature>
<dbReference type="Pfam" id="PF02557">
    <property type="entry name" value="VanY"/>
    <property type="match status" value="1"/>
</dbReference>
<dbReference type="InterPro" id="IPR009045">
    <property type="entry name" value="Zn_M74/Hedgehog-like"/>
</dbReference>
<evidence type="ECO:0000259" key="3">
    <source>
        <dbReference type="SMART" id="SM00854"/>
    </source>
</evidence>
<dbReference type="PATRIC" id="fig|1618761.3.peg.221"/>
<comment type="similarity">
    <text evidence="1">Belongs to the CapA family.</text>
</comment>
<reference evidence="4 5" key="1">
    <citation type="journal article" date="2015" name="Nature">
        <title>rRNA introns, odd ribosomes, and small enigmatic genomes across a large radiation of phyla.</title>
        <authorList>
            <person name="Brown C.T."/>
            <person name="Hug L.A."/>
            <person name="Thomas B.C."/>
            <person name="Sharon I."/>
            <person name="Castelle C.J."/>
            <person name="Singh A."/>
            <person name="Wilkins M.J."/>
            <person name="Williams K.H."/>
            <person name="Banfield J.F."/>
        </authorList>
    </citation>
    <scope>NUCLEOTIDE SEQUENCE [LARGE SCALE GENOMIC DNA]</scope>
</reference>
<dbReference type="InterPro" id="IPR029052">
    <property type="entry name" value="Metallo-depent_PP-like"/>
</dbReference>
<name>A0A0G0BB92_9BACT</name>
<dbReference type="SMART" id="SM00854">
    <property type="entry name" value="PGA_cap"/>
    <property type="match status" value="1"/>
</dbReference>
<evidence type="ECO:0000313" key="4">
    <source>
        <dbReference type="EMBL" id="KKP66748.1"/>
    </source>
</evidence>
<keyword evidence="2" id="KW-0472">Membrane</keyword>
<dbReference type="CDD" id="cd14852">
    <property type="entry name" value="LD-carboxypeptidase"/>
    <property type="match status" value="1"/>
</dbReference>
<dbReference type="InterPro" id="IPR019079">
    <property type="entry name" value="Capsule_synth_CapA"/>
</dbReference>
<dbReference type="GO" id="GO:0008233">
    <property type="term" value="F:peptidase activity"/>
    <property type="evidence" value="ECO:0007669"/>
    <property type="project" value="InterPro"/>
</dbReference>
<gene>
    <name evidence="4" type="ORF">UR64_C0003G0041</name>
</gene>
<dbReference type="SUPFAM" id="SSF56300">
    <property type="entry name" value="Metallo-dependent phosphatases"/>
    <property type="match status" value="1"/>
</dbReference>
<dbReference type="Proteomes" id="UP000034952">
    <property type="component" value="Unassembled WGS sequence"/>
</dbReference>
<dbReference type="InterPro" id="IPR052169">
    <property type="entry name" value="CW_Biosynth-Accessory"/>
</dbReference>
<comment type="caution">
    <text evidence="4">The sequence shown here is derived from an EMBL/GenBank/DDBJ whole genome shotgun (WGS) entry which is preliminary data.</text>
</comment>
<protein>
    <submittedName>
        <fullName evidence="4">Poly-gamma-glutamate synthetase complex A</fullName>
    </submittedName>
</protein>
<dbReference type="InterPro" id="IPR058193">
    <property type="entry name" value="VanY/YodJ_core_dom"/>
</dbReference>
<keyword evidence="2" id="KW-0812">Transmembrane</keyword>
<dbReference type="CDD" id="cd07381">
    <property type="entry name" value="MPP_CapA"/>
    <property type="match status" value="1"/>
</dbReference>
<dbReference type="Gene3D" id="3.60.21.10">
    <property type="match status" value="1"/>
</dbReference>
<keyword evidence="2" id="KW-1133">Transmembrane helix</keyword>
<dbReference type="Gene3D" id="3.30.1380.10">
    <property type="match status" value="1"/>
</dbReference>
<feature type="transmembrane region" description="Helical" evidence="2">
    <location>
        <begin position="6"/>
        <end position="25"/>
    </location>
</feature>